<dbReference type="PANTHER" id="PTHR33434">
    <property type="entry name" value="DEGV DOMAIN-CONTAINING PROTEIN DR_1986-RELATED"/>
    <property type="match status" value="1"/>
</dbReference>
<dbReference type="RefSeq" id="WP_067629734.1">
    <property type="nucleotide sequence ID" value="NZ_CP013213.1"/>
</dbReference>
<gene>
    <name evidence="2" type="ORF">AOC36_00250</name>
</gene>
<dbReference type="Pfam" id="PF02645">
    <property type="entry name" value="DegV"/>
    <property type="match status" value="1"/>
</dbReference>
<evidence type="ECO:0000256" key="1">
    <source>
        <dbReference type="ARBA" id="ARBA00023121"/>
    </source>
</evidence>
<dbReference type="GO" id="GO:0008289">
    <property type="term" value="F:lipid binding"/>
    <property type="evidence" value="ECO:0007669"/>
    <property type="project" value="UniProtKB-KW"/>
</dbReference>
<reference evidence="2 3" key="1">
    <citation type="submission" date="2015-10" db="EMBL/GenBank/DDBJ databases">
        <title>Erysipelothrix larvae sp. LV19 isolated from the larval gut of the rhinoceros beetle, Trypoxylus dichotomus.</title>
        <authorList>
            <person name="Lim S."/>
            <person name="Kim B.-C."/>
        </authorList>
    </citation>
    <scope>NUCLEOTIDE SEQUENCE [LARGE SCALE GENOMIC DNA]</scope>
    <source>
        <strain evidence="2 3">LV19</strain>
    </source>
</reference>
<dbReference type="Gene3D" id="3.30.1180.10">
    <property type="match status" value="1"/>
</dbReference>
<keyword evidence="1" id="KW-0446">Lipid-binding</keyword>
<proteinExistence type="predicted"/>
<dbReference type="Gene3D" id="3.40.50.10170">
    <property type="match status" value="1"/>
</dbReference>
<dbReference type="NCBIfam" id="TIGR00762">
    <property type="entry name" value="DegV"/>
    <property type="match status" value="1"/>
</dbReference>
<evidence type="ECO:0000313" key="3">
    <source>
        <dbReference type="Proteomes" id="UP000063781"/>
    </source>
</evidence>
<dbReference type="SUPFAM" id="SSF82549">
    <property type="entry name" value="DAK1/DegV-like"/>
    <property type="match status" value="1"/>
</dbReference>
<dbReference type="InterPro" id="IPR050270">
    <property type="entry name" value="DegV_domain_contain"/>
</dbReference>
<dbReference type="EMBL" id="CP013213">
    <property type="protein sequence ID" value="AMC92477.1"/>
    <property type="molecule type" value="Genomic_DNA"/>
</dbReference>
<dbReference type="PANTHER" id="PTHR33434:SF2">
    <property type="entry name" value="FATTY ACID-BINDING PROTEIN TM_1468"/>
    <property type="match status" value="1"/>
</dbReference>
<dbReference type="PROSITE" id="PS51482">
    <property type="entry name" value="DEGV"/>
    <property type="match status" value="1"/>
</dbReference>
<evidence type="ECO:0000313" key="2">
    <source>
        <dbReference type="EMBL" id="AMC92477.1"/>
    </source>
</evidence>
<dbReference type="OrthoDB" id="9781230at2"/>
<dbReference type="AlphaFoldDB" id="A0A120JTD1"/>
<dbReference type="STRING" id="1514105.AOC36_00250"/>
<keyword evidence="3" id="KW-1185">Reference proteome</keyword>
<name>A0A120JTD1_9FIRM</name>
<dbReference type="KEGG" id="erl:AOC36_00250"/>
<dbReference type="InterPro" id="IPR043168">
    <property type="entry name" value="DegV_C"/>
</dbReference>
<organism evidence="2 3">
    <name type="scientific">Erysipelothrix larvae</name>
    <dbReference type="NCBI Taxonomy" id="1514105"/>
    <lineage>
        <taxon>Bacteria</taxon>
        <taxon>Bacillati</taxon>
        <taxon>Bacillota</taxon>
        <taxon>Erysipelotrichia</taxon>
        <taxon>Erysipelotrichales</taxon>
        <taxon>Erysipelotrichaceae</taxon>
        <taxon>Erysipelothrix</taxon>
    </lineage>
</organism>
<dbReference type="InterPro" id="IPR003797">
    <property type="entry name" value="DegV"/>
</dbReference>
<protein>
    <submittedName>
        <fullName evidence="2">EDD domain protein</fullName>
    </submittedName>
</protein>
<sequence length="284" mass="31341">MNIAIVTDSGSNYYNEDLKDVKGLYAVPLQIIDGDTTYLESVEISNTQVNTLMKEHHTLTTSLPAIGRIEALFEQIKNDGYDKILAVPITSGISSTINAMRTAANYMDIRFDFIDCYSTFHNSLDIALYARRELNSGRSLSEITGIIEDAIEHSDTNIIPDDLGHLSRGGRLSPLAATLGGFLKIKPILHLNKDTLGVIEPMDKVRTMSKAISTVVENMKQAGVDETYTITVAHVDSMELLNETVDKLHIAFPNTEIRKHDLISTVSVHCGLGSVALQYMKILK</sequence>
<dbReference type="Proteomes" id="UP000063781">
    <property type="component" value="Chromosome"/>
</dbReference>
<accession>A0A120JTD1</accession>